<accession>A0A0W8I706</accession>
<evidence type="ECO:0000256" key="1">
    <source>
        <dbReference type="ARBA" id="ARBA00022603"/>
    </source>
</evidence>
<evidence type="ECO:0000256" key="4">
    <source>
        <dbReference type="PROSITE-ProRule" id="PRU01024"/>
    </source>
</evidence>
<feature type="binding site" evidence="4">
    <location>
        <position position="318"/>
    </location>
    <ligand>
        <name>S-adenosyl-L-methionine</name>
        <dbReference type="ChEBI" id="CHEBI:59789"/>
    </ligand>
</feature>
<feature type="active site" description="Nucleophile" evidence="4">
    <location>
        <position position="345"/>
    </location>
</feature>
<organism evidence="6 7">
    <name type="scientific">Serinicoccus chungangensis</name>
    <dbReference type="NCBI Taxonomy" id="767452"/>
    <lineage>
        <taxon>Bacteria</taxon>
        <taxon>Bacillati</taxon>
        <taxon>Actinomycetota</taxon>
        <taxon>Actinomycetes</taxon>
        <taxon>Micrococcales</taxon>
        <taxon>Ornithinimicrobiaceae</taxon>
        <taxon>Serinicoccus</taxon>
    </lineage>
</organism>
<dbReference type="Proteomes" id="UP000054837">
    <property type="component" value="Unassembled WGS sequence"/>
</dbReference>
<dbReference type="InterPro" id="IPR010280">
    <property type="entry name" value="U5_MeTrfase_fam"/>
</dbReference>
<dbReference type="Pfam" id="PF05958">
    <property type="entry name" value="tRNA_U5-meth_tr"/>
    <property type="match status" value="1"/>
</dbReference>
<evidence type="ECO:0000256" key="3">
    <source>
        <dbReference type="ARBA" id="ARBA00022691"/>
    </source>
</evidence>
<feature type="binding site" evidence="4">
    <location>
        <position position="246"/>
    </location>
    <ligand>
        <name>S-adenosyl-L-methionine</name>
        <dbReference type="ChEBI" id="CHEBI:59789"/>
    </ligand>
</feature>
<evidence type="ECO:0000256" key="5">
    <source>
        <dbReference type="PROSITE-ProRule" id="PRU10015"/>
    </source>
</evidence>
<dbReference type="PROSITE" id="PS51687">
    <property type="entry name" value="SAM_MT_RNA_M5U"/>
    <property type="match status" value="1"/>
</dbReference>
<dbReference type="SUPFAM" id="SSF53335">
    <property type="entry name" value="S-adenosyl-L-methionine-dependent methyltransferases"/>
    <property type="match status" value="1"/>
</dbReference>
<protein>
    <submittedName>
        <fullName evidence="6">23S rRNA (Uracil(747)-C(5))-methyltransferase</fullName>
    </submittedName>
</protein>
<feature type="binding site" evidence="4">
    <location>
        <position position="267"/>
    </location>
    <ligand>
        <name>S-adenosyl-L-methionine</name>
        <dbReference type="ChEBI" id="CHEBI:59789"/>
    </ligand>
</feature>
<dbReference type="InterPro" id="IPR030390">
    <property type="entry name" value="MeTrfase_TrmA_AS"/>
</dbReference>
<dbReference type="STRING" id="767452.AVL62_04055"/>
<dbReference type="OrthoDB" id="9804590at2"/>
<dbReference type="Gene3D" id="3.40.50.150">
    <property type="entry name" value="Vaccinia Virus protein VP39"/>
    <property type="match status" value="1"/>
</dbReference>
<keyword evidence="7" id="KW-1185">Reference proteome</keyword>
<dbReference type="Gene3D" id="2.40.50.1070">
    <property type="match status" value="1"/>
</dbReference>
<keyword evidence="2 4" id="KW-0808">Transferase</keyword>
<dbReference type="PANTHER" id="PTHR11061:SF30">
    <property type="entry name" value="TRNA (URACIL(54)-C(5))-METHYLTRANSFERASE"/>
    <property type="match status" value="1"/>
</dbReference>
<proteinExistence type="inferred from homology"/>
<evidence type="ECO:0000313" key="7">
    <source>
        <dbReference type="Proteomes" id="UP000054837"/>
    </source>
</evidence>
<evidence type="ECO:0000256" key="2">
    <source>
        <dbReference type="ARBA" id="ARBA00022679"/>
    </source>
</evidence>
<dbReference type="GO" id="GO:0070475">
    <property type="term" value="P:rRNA base methylation"/>
    <property type="evidence" value="ECO:0007669"/>
    <property type="project" value="TreeGrafter"/>
</dbReference>
<evidence type="ECO:0000313" key="6">
    <source>
        <dbReference type="EMBL" id="KUG54396.1"/>
    </source>
</evidence>
<dbReference type="PANTHER" id="PTHR11061">
    <property type="entry name" value="RNA M5U METHYLTRANSFERASE"/>
    <property type="match status" value="1"/>
</dbReference>
<dbReference type="AlphaFoldDB" id="A0A0W8I706"/>
<sequence>MQCDYFDAGACRSCTLMGEPYPAQLAGKQSSVATILASWVSPGAWSAPAPSSESAFRNKAKLVVAGRRGAPTVGILDRAGRGVDLRGCGLYEPGLHTAVLDLAERLPASGLTPYDVPTRQGEIKHVLLTHSPSGELMARFVLRSPGQRRRVVELVDDLRAGIGGPGGPRLRVASLNLQPEHKAVLEGEAEEVLTPDRTLPVQVAGLTLHLGTRSFFQTNTGVAAALYRQVAAWVDELGPGRLWDLYCGVGGFALHTSAPGREVVGVELSAEAVRSARLSREDPALRGRAADTTFVAGDATAHARDARPADRPDVLVVNPPRRGLGQELADWMQSSGVPHVVYSSCSATSLARDLARMPAYAVRHTRLFDMFPQTGHHEVALLLDRRA</sequence>
<dbReference type="PROSITE" id="PS01230">
    <property type="entry name" value="TRMA_1"/>
    <property type="match status" value="1"/>
</dbReference>
<feature type="active site" evidence="5">
    <location>
        <position position="345"/>
    </location>
</feature>
<comment type="similarity">
    <text evidence="4">Belongs to the class I-like SAM-binding methyltransferase superfamily. RNA M5U methyltransferase family.</text>
</comment>
<reference evidence="6 7" key="1">
    <citation type="submission" date="2015-12" db="EMBL/GenBank/DDBJ databases">
        <title>Serinicoccus chungangenesis strain CD08_5 genome sequencing and assembly.</title>
        <authorList>
            <person name="Chander A.M."/>
            <person name="Kaur G."/>
            <person name="Nair G.R."/>
            <person name="Dhawan D.K."/>
            <person name="Kochhar R.K."/>
            <person name="Mayilraj S."/>
            <person name="Bhadada S.K."/>
        </authorList>
    </citation>
    <scope>NUCLEOTIDE SEQUENCE [LARGE SCALE GENOMIC DNA]</scope>
    <source>
        <strain evidence="6 7">CD08_5</strain>
    </source>
</reference>
<name>A0A0W8I706_9MICO</name>
<comment type="caution">
    <text evidence="6">The sequence shown here is derived from an EMBL/GenBank/DDBJ whole genome shotgun (WGS) entry which is preliminary data.</text>
</comment>
<dbReference type="EMBL" id="LQBL01000027">
    <property type="protein sequence ID" value="KUG54396.1"/>
    <property type="molecule type" value="Genomic_DNA"/>
</dbReference>
<keyword evidence="1 4" id="KW-0489">Methyltransferase</keyword>
<dbReference type="CDD" id="cd02440">
    <property type="entry name" value="AdoMet_MTases"/>
    <property type="match status" value="1"/>
</dbReference>
<dbReference type="InterPro" id="IPR029063">
    <property type="entry name" value="SAM-dependent_MTases_sf"/>
</dbReference>
<keyword evidence="3 4" id="KW-0949">S-adenosyl-L-methionine</keyword>
<gene>
    <name evidence="6" type="ORF">AVL62_04055</name>
</gene>
<dbReference type="GO" id="GO:0070041">
    <property type="term" value="F:rRNA (uridine-C5-)-methyltransferase activity"/>
    <property type="evidence" value="ECO:0007669"/>
    <property type="project" value="TreeGrafter"/>
</dbReference>
<dbReference type="RefSeq" id="WP_058891129.1">
    <property type="nucleotide sequence ID" value="NZ_LQBL01000027.1"/>
</dbReference>
<feature type="binding site" evidence="4">
    <location>
        <position position="217"/>
    </location>
    <ligand>
        <name>S-adenosyl-L-methionine</name>
        <dbReference type="ChEBI" id="CHEBI:59789"/>
    </ligand>
</feature>